<evidence type="ECO:0000313" key="3">
    <source>
        <dbReference type="EMBL" id="TVY02199.1"/>
    </source>
</evidence>
<accession>A0A559JQP3</accession>
<dbReference type="NCBIfam" id="TIGR00106">
    <property type="entry name" value="MTH1187 family thiamine-binding protein"/>
    <property type="match status" value="1"/>
</dbReference>
<dbReference type="RefSeq" id="WP_144699851.1">
    <property type="nucleotide sequence ID" value="NZ_VNJJ01000003.1"/>
</dbReference>
<organism evidence="3 4">
    <name type="scientific">Cohnella terricola</name>
    <dbReference type="NCBI Taxonomy" id="1289167"/>
    <lineage>
        <taxon>Bacteria</taxon>
        <taxon>Bacillati</taxon>
        <taxon>Bacillota</taxon>
        <taxon>Bacilli</taxon>
        <taxon>Bacillales</taxon>
        <taxon>Paenibacillaceae</taxon>
        <taxon>Cohnella</taxon>
    </lineage>
</organism>
<feature type="domain" description="Thiamine-binding protein" evidence="2">
    <location>
        <begin position="4"/>
        <end position="97"/>
    </location>
</feature>
<evidence type="ECO:0000313" key="4">
    <source>
        <dbReference type="Proteomes" id="UP000316330"/>
    </source>
</evidence>
<reference evidence="3 4" key="1">
    <citation type="submission" date="2019-07" db="EMBL/GenBank/DDBJ databases">
        <authorList>
            <person name="Kim J."/>
        </authorList>
    </citation>
    <scope>NUCLEOTIDE SEQUENCE [LARGE SCALE GENOMIC DNA]</scope>
    <source>
        <strain evidence="3 4">G13</strain>
    </source>
</reference>
<comment type="caution">
    <text evidence="3">The sequence shown here is derived from an EMBL/GenBank/DDBJ whole genome shotgun (WGS) entry which is preliminary data.</text>
</comment>
<dbReference type="InterPro" id="IPR051614">
    <property type="entry name" value="UPF0045_domain"/>
</dbReference>
<dbReference type="GO" id="GO:0005829">
    <property type="term" value="C:cytosol"/>
    <property type="evidence" value="ECO:0007669"/>
    <property type="project" value="TreeGrafter"/>
</dbReference>
<sequence>MAIVQVTIVPLGTGSTSVGEYVADVLRVLEAYGERVKYELTPMSTIIEGELDDLLDVVRRMHEVPFAKGAMRVSTSLTIDDRRDVKGTMEQKLRSVEEKLKL</sequence>
<comment type="similarity">
    <text evidence="1">Belongs to the UPF0045 family.</text>
</comment>
<dbReference type="AlphaFoldDB" id="A0A559JQP3"/>
<dbReference type="EMBL" id="VNJJ01000003">
    <property type="protein sequence ID" value="TVY02199.1"/>
    <property type="molecule type" value="Genomic_DNA"/>
</dbReference>
<name>A0A559JQP3_9BACL</name>
<dbReference type="PANTHER" id="PTHR33777:SF1">
    <property type="entry name" value="UPF0045 PROTEIN ECM15"/>
    <property type="match status" value="1"/>
</dbReference>
<dbReference type="Gene3D" id="3.30.70.930">
    <property type="match status" value="1"/>
</dbReference>
<dbReference type="Proteomes" id="UP000316330">
    <property type="component" value="Unassembled WGS sequence"/>
</dbReference>
<dbReference type="Pfam" id="PF01910">
    <property type="entry name" value="Thiamine_BP"/>
    <property type="match status" value="1"/>
</dbReference>
<proteinExistence type="inferred from homology"/>
<dbReference type="OrthoDB" id="2147383at2"/>
<dbReference type="InterPro" id="IPR002767">
    <property type="entry name" value="Thiamine_BP"/>
</dbReference>
<dbReference type="InterPro" id="IPR029756">
    <property type="entry name" value="MTH1187/YkoF-like"/>
</dbReference>
<dbReference type="PANTHER" id="PTHR33777">
    <property type="entry name" value="UPF0045 PROTEIN ECM15"/>
    <property type="match status" value="1"/>
</dbReference>
<dbReference type="SUPFAM" id="SSF89957">
    <property type="entry name" value="MTH1187/YkoF-like"/>
    <property type="match status" value="1"/>
</dbReference>
<evidence type="ECO:0000256" key="1">
    <source>
        <dbReference type="ARBA" id="ARBA00010272"/>
    </source>
</evidence>
<protein>
    <submittedName>
        <fullName evidence="3">MTH1187 family thiamine-binding protein</fullName>
    </submittedName>
</protein>
<keyword evidence="4" id="KW-1185">Reference proteome</keyword>
<gene>
    <name evidence="3" type="ORF">FPZ45_07110</name>
</gene>
<evidence type="ECO:0000259" key="2">
    <source>
        <dbReference type="Pfam" id="PF01910"/>
    </source>
</evidence>